<proteinExistence type="predicted"/>
<dbReference type="AlphaFoldDB" id="A0A543N6N5"/>
<feature type="transmembrane region" description="Helical" evidence="1">
    <location>
        <begin position="34"/>
        <end position="58"/>
    </location>
</feature>
<gene>
    <name evidence="2" type="ORF">FHX37_4205</name>
</gene>
<keyword evidence="1" id="KW-1133">Transmembrane helix</keyword>
<name>A0A543N6N5_9ACTN</name>
<comment type="caution">
    <text evidence="2">The sequence shown here is derived from an EMBL/GenBank/DDBJ whole genome shotgun (WGS) entry which is preliminary data.</text>
</comment>
<dbReference type="Proteomes" id="UP000317422">
    <property type="component" value="Unassembled WGS sequence"/>
</dbReference>
<feature type="transmembrane region" description="Helical" evidence="1">
    <location>
        <begin position="7"/>
        <end position="28"/>
    </location>
</feature>
<sequence>MPLLLRVALVVLNISLPVAIITTIRGVVFDAFPVWYSVVGAIVILIGVAFDIGVYLYYKR</sequence>
<dbReference type="RefSeq" id="WP_141925895.1">
    <property type="nucleotide sequence ID" value="NZ_VFQC01000003.1"/>
</dbReference>
<evidence type="ECO:0000256" key="1">
    <source>
        <dbReference type="SAM" id="Phobius"/>
    </source>
</evidence>
<reference evidence="2 3" key="1">
    <citation type="submission" date="2019-06" db="EMBL/GenBank/DDBJ databases">
        <title>Sequencing the genomes of 1000 actinobacteria strains.</title>
        <authorList>
            <person name="Klenk H.-P."/>
        </authorList>
    </citation>
    <scope>NUCLEOTIDE SEQUENCE [LARGE SCALE GENOMIC DNA]</scope>
    <source>
        <strain evidence="2 3">DSM 45015</strain>
    </source>
</reference>
<protein>
    <submittedName>
        <fullName evidence="2">Uncharacterized protein</fullName>
    </submittedName>
</protein>
<evidence type="ECO:0000313" key="3">
    <source>
        <dbReference type="Proteomes" id="UP000317422"/>
    </source>
</evidence>
<organism evidence="2 3">
    <name type="scientific">Haloactinospora alba</name>
    <dbReference type="NCBI Taxonomy" id="405555"/>
    <lineage>
        <taxon>Bacteria</taxon>
        <taxon>Bacillati</taxon>
        <taxon>Actinomycetota</taxon>
        <taxon>Actinomycetes</taxon>
        <taxon>Streptosporangiales</taxon>
        <taxon>Nocardiopsidaceae</taxon>
        <taxon>Haloactinospora</taxon>
    </lineage>
</organism>
<evidence type="ECO:0000313" key="2">
    <source>
        <dbReference type="EMBL" id="TQN27485.1"/>
    </source>
</evidence>
<keyword evidence="1" id="KW-0812">Transmembrane</keyword>
<keyword evidence="1" id="KW-0472">Membrane</keyword>
<dbReference type="EMBL" id="VFQC01000003">
    <property type="protein sequence ID" value="TQN27485.1"/>
    <property type="molecule type" value="Genomic_DNA"/>
</dbReference>
<accession>A0A543N6N5</accession>
<keyword evidence="3" id="KW-1185">Reference proteome</keyword>